<feature type="coiled-coil region" evidence="1">
    <location>
        <begin position="444"/>
        <end position="471"/>
    </location>
</feature>
<evidence type="ECO:0000256" key="1">
    <source>
        <dbReference type="SAM" id="Coils"/>
    </source>
</evidence>
<dbReference type="EMBL" id="JAGDFL010000225">
    <property type="protein sequence ID" value="KAG7395139.1"/>
    <property type="molecule type" value="Genomic_DNA"/>
</dbReference>
<dbReference type="Proteomes" id="UP000693981">
    <property type="component" value="Unassembled WGS sequence"/>
</dbReference>
<organism evidence="3 4">
    <name type="scientific">Phytophthora boehmeriae</name>
    <dbReference type="NCBI Taxonomy" id="109152"/>
    <lineage>
        <taxon>Eukaryota</taxon>
        <taxon>Sar</taxon>
        <taxon>Stramenopiles</taxon>
        <taxon>Oomycota</taxon>
        <taxon>Peronosporomycetes</taxon>
        <taxon>Peronosporales</taxon>
        <taxon>Peronosporaceae</taxon>
        <taxon>Phytophthora</taxon>
    </lineage>
</organism>
<reference evidence="3" key="1">
    <citation type="submission" date="2021-02" db="EMBL/GenBank/DDBJ databases">
        <authorList>
            <person name="Palmer J.M."/>
        </authorList>
    </citation>
    <scope>NUCLEOTIDE SEQUENCE</scope>
    <source>
        <strain evidence="3">SCRP23</strain>
    </source>
</reference>
<keyword evidence="4" id="KW-1185">Reference proteome</keyword>
<sequence length="541" mass="61935">MAERGGAGLRSQQQQAERTARELMDLKIENAHLRERLRLRVGGDATAAELEAEAFALQSALSEAQEAMASRERELQRLETKYQQAMQGMMRLDEAWKKSGEQTRRVQEALSKTEQSLKELQDSERTLKDQLQAVNKREEILVNRVDTLTEQRRQVEKERDAKTLETQQFEIQGHELRAQLEATRQKYEVQMKDHEGATREDVRRLEDKLQKAVEDAAALKGEIHARQEEAAKVEAELKDTKAAEAATRQRLVKLTEDHATLRVHLASATQSAEESTEQVMKAESDNDRMRKALKERDDEMREKNNTIHSLEEELVQKQKILEEEIFKKKKAVDAAEQRLTRESEEMLQAQEETWSCREKFLLNESENYKQEISRMKVFQSELAVLLQARQDVKTEVQGATEHFVEPAQLRSLVEAEIYKRESLTSALEHTKAKLAATKCQLGAQKQLECENAKLRADYEKAKLSMERMATRKSKSFAFSSSAPVRYSRSSSPEKCTADDSSLAKRKLEASAVVSMTTTPRKAQRTKSVYVASRYLSSASKR</sequence>
<evidence type="ECO:0000313" key="3">
    <source>
        <dbReference type="EMBL" id="KAG7395139.1"/>
    </source>
</evidence>
<name>A0A8T1WTQ9_9STRA</name>
<proteinExistence type="predicted"/>
<keyword evidence="1" id="KW-0175">Coiled coil</keyword>
<dbReference type="AlphaFoldDB" id="A0A8T1WTQ9"/>
<accession>A0A8T1WTQ9</accession>
<gene>
    <name evidence="3" type="ORF">PHYBOEH_004212</name>
</gene>
<comment type="caution">
    <text evidence="3">The sequence shown here is derived from an EMBL/GenBank/DDBJ whole genome shotgun (WGS) entry which is preliminary data.</text>
</comment>
<dbReference type="OrthoDB" id="166335at2759"/>
<evidence type="ECO:0000313" key="4">
    <source>
        <dbReference type="Proteomes" id="UP000693981"/>
    </source>
</evidence>
<feature type="region of interest" description="Disordered" evidence="2">
    <location>
        <begin position="266"/>
        <end position="286"/>
    </location>
</feature>
<protein>
    <submittedName>
        <fullName evidence="3">Uncharacterized protein</fullName>
    </submittedName>
</protein>
<evidence type="ECO:0000256" key="2">
    <source>
        <dbReference type="SAM" id="MobiDB-lite"/>
    </source>
</evidence>
<feature type="region of interest" description="Disordered" evidence="2">
    <location>
        <begin position="1"/>
        <end position="21"/>
    </location>
</feature>